<sequence>MFDSKQQRQENFAISILETLAVMSTSIQYVCVFLGKFVIYRSPEKKRESISLLYYRTSLLHATNKYHAASNMNRLTVMADTSDWRQKGA</sequence>
<accession>A0ABD0LLX3</accession>
<name>A0ABD0LLX3_9CAEN</name>
<dbReference type="Proteomes" id="UP001519460">
    <property type="component" value="Unassembled WGS sequence"/>
</dbReference>
<keyword evidence="1" id="KW-0812">Transmembrane</keyword>
<dbReference type="EMBL" id="JACVVK020000040">
    <property type="protein sequence ID" value="KAK7499977.1"/>
    <property type="molecule type" value="Genomic_DNA"/>
</dbReference>
<keyword evidence="1" id="KW-1133">Transmembrane helix</keyword>
<reference evidence="2 3" key="1">
    <citation type="journal article" date="2023" name="Sci. Data">
        <title>Genome assembly of the Korean intertidal mud-creeper Batillaria attramentaria.</title>
        <authorList>
            <person name="Patra A.K."/>
            <person name="Ho P.T."/>
            <person name="Jun S."/>
            <person name="Lee S.J."/>
            <person name="Kim Y."/>
            <person name="Won Y.J."/>
        </authorList>
    </citation>
    <scope>NUCLEOTIDE SEQUENCE [LARGE SCALE GENOMIC DNA]</scope>
    <source>
        <strain evidence="2">Wonlab-2016</strain>
    </source>
</reference>
<organism evidence="2 3">
    <name type="scientific">Batillaria attramentaria</name>
    <dbReference type="NCBI Taxonomy" id="370345"/>
    <lineage>
        <taxon>Eukaryota</taxon>
        <taxon>Metazoa</taxon>
        <taxon>Spiralia</taxon>
        <taxon>Lophotrochozoa</taxon>
        <taxon>Mollusca</taxon>
        <taxon>Gastropoda</taxon>
        <taxon>Caenogastropoda</taxon>
        <taxon>Sorbeoconcha</taxon>
        <taxon>Cerithioidea</taxon>
        <taxon>Batillariidae</taxon>
        <taxon>Batillaria</taxon>
    </lineage>
</organism>
<keyword evidence="3" id="KW-1185">Reference proteome</keyword>
<gene>
    <name evidence="2" type="ORF">BaRGS_00008825</name>
</gene>
<evidence type="ECO:0000313" key="3">
    <source>
        <dbReference type="Proteomes" id="UP001519460"/>
    </source>
</evidence>
<comment type="caution">
    <text evidence="2">The sequence shown here is derived from an EMBL/GenBank/DDBJ whole genome shotgun (WGS) entry which is preliminary data.</text>
</comment>
<evidence type="ECO:0000256" key="1">
    <source>
        <dbReference type="SAM" id="Phobius"/>
    </source>
</evidence>
<proteinExistence type="predicted"/>
<dbReference type="AlphaFoldDB" id="A0ABD0LLX3"/>
<evidence type="ECO:0000313" key="2">
    <source>
        <dbReference type="EMBL" id="KAK7499977.1"/>
    </source>
</evidence>
<feature type="transmembrane region" description="Helical" evidence="1">
    <location>
        <begin position="12"/>
        <end position="39"/>
    </location>
</feature>
<protein>
    <submittedName>
        <fullName evidence="2">Uncharacterized protein</fullName>
    </submittedName>
</protein>
<keyword evidence="1" id="KW-0472">Membrane</keyword>